<keyword evidence="2" id="KW-1133">Transmembrane helix</keyword>
<accession>A0ABY4FST4</accession>
<feature type="region of interest" description="Disordered" evidence="1">
    <location>
        <begin position="164"/>
        <end position="188"/>
    </location>
</feature>
<evidence type="ECO:0000256" key="3">
    <source>
        <dbReference type="SAM" id="SignalP"/>
    </source>
</evidence>
<organism evidence="4 5">
    <name type="scientific">Leucobacter rhizosphaerae</name>
    <dbReference type="NCBI Taxonomy" id="2932245"/>
    <lineage>
        <taxon>Bacteria</taxon>
        <taxon>Bacillati</taxon>
        <taxon>Actinomycetota</taxon>
        <taxon>Actinomycetes</taxon>
        <taxon>Micrococcales</taxon>
        <taxon>Microbacteriaceae</taxon>
        <taxon>Leucobacter</taxon>
    </lineage>
</organism>
<keyword evidence="5" id="KW-1185">Reference proteome</keyword>
<evidence type="ECO:0000256" key="2">
    <source>
        <dbReference type="SAM" id="Phobius"/>
    </source>
</evidence>
<name>A0ABY4FST4_9MICO</name>
<dbReference type="Pfam" id="PF19516">
    <property type="entry name" value="DUF6049"/>
    <property type="match status" value="1"/>
</dbReference>
<feature type="transmembrane region" description="Helical" evidence="2">
    <location>
        <begin position="687"/>
        <end position="705"/>
    </location>
</feature>
<evidence type="ECO:0000313" key="4">
    <source>
        <dbReference type="EMBL" id="UOQ59353.1"/>
    </source>
</evidence>
<evidence type="ECO:0000256" key="1">
    <source>
        <dbReference type="SAM" id="MobiDB-lite"/>
    </source>
</evidence>
<dbReference type="InterPro" id="IPR046112">
    <property type="entry name" value="DUF6049"/>
</dbReference>
<dbReference type="Proteomes" id="UP000831775">
    <property type="component" value="Chromosome"/>
</dbReference>
<feature type="region of interest" description="Disordered" evidence="1">
    <location>
        <begin position="330"/>
        <end position="349"/>
    </location>
</feature>
<dbReference type="PROSITE" id="PS51318">
    <property type="entry name" value="TAT"/>
    <property type="match status" value="1"/>
</dbReference>
<feature type="compositionally biased region" description="Acidic residues" evidence="1">
    <location>
        <begin position="333"/>
        <end position="349"/>
    </location>
</feature>
<evidence type="ECO:0000313" key="5">
    <source>
        <dbReference type="Proteomes" id="UP000831775"/>
    </source>
</evidence>
<keyword evidence="2" id="KW-0472">Membrane</keyword>
<feature type="signal peptide" evidence="3">
    <location>
        <begin position="1"/>
        <end position="31"/>
    </location>
</feature>
<dbReference type="EMBL" id="CP095043">
    <property type="protein sequence ID" value="UOQ59353.1"/>
    <property type="molecule type" value="Genomic_DNA"/>
</dbReference>
<dbReference type="InterPro" id="IPR006311">
    <property type="entry name" value="TAT_signal"/>
</dbReference>
<keyword evidence="2" id="KW-0812">Transmembrane</keyword>
<gene>
    <name evidence="4" type="ORF">MUN76_09805</name>
</gene>
<reference evidence="4 5" key="1">
    <citation type="submission" date="2022-04" db="EMBL/GenBank/DDBJ databases">
        <title>Leucobacter sp. isolated from rhizosphere of onion.</title>
        <authorList>
            <person name="Won M."/>
            <person name="Lee C.-M."/>
            <person name="Woen H.-Y."/>
            <person name="Kwon S.-W."/>
        </authorList>
    </citation>
    <scope>NUCLEOTIDE SEQUENCE [LARGE SCALE GENOMIC DNA]</scope>
    <source>
        <strain evidence="4 5">H25R-14</strain>
    </source>
</reference>
<sequence length="723" mass="75843">MAFPSLPRRSAWRGAAAGLAALALVVGGATAATAEAPAGRPAEVGDPPTGTSLPTLIMSPLEPVLGDSADDVSVGVVVRNPGDEPIPAGELRVELNPQRVETIAGLDEEFPVSGELLAESAIGSTAAESEQSVTVTIAREDLPLTALIAPGVYQLRATLTPESGTAPVIPEVTGDPGSDPEAAEAGDSATAETDALRSAAVPFVWRESGGSDVEVSVIVPLVLPTDIRTLPTRDQLSDLVPRLDRLLTAATAQRATLAIDPRIIAGIRAYGDEAPLLAQRFLSRLESSSLPGFLLQFADADPAAQAALGFTTLLEPTNLDFVSRFGVEPAQEPADELPDEPADDPAEDDTVPTVLPTLSELLAWSEEAPTAWPAEGAVDEGTLQLLEANGISDVVLTSDNVTQEGGPRVTLGRSDALVTDARLGAAARRALAAPNDTERAAAVSEIAARLALAAETDVPGVILGLDRGAIADAENPEQLLEDIGDLDWVAATPHTEQATGTASLKSADTLEERRELLRTAVNREGAVDEVGAILIHPEYLSGYQRTRLLDLFATRYAASDADFPAVATTFRMRDAELMEGVRAVSTEHTQLVGASTRVPVQLRNSLPFEALVSVRVDPASAALTVPERSFADVRVRPEGTEQLLVPVQSRVSSGESGLVVSIADVSGDWTIFTGTLSITIRSGVETIAIWTLGGLAALLLGFGIWRSVRRRRHRRRAPELTAA</sequence>
<proteinExistence type="predicted"/>
<keyword evidence="3" id="KW-0732">Signal</keyword>
<dbReference type="RefSeq" id="WP_244684320.1">
    <property type="nucleotide sequence ID" value="NZ_CP095043.1"/>
</dbReference>
<protein>
    <submittedName>
        <fullName evidence="4">DUF6049 family protein</fullName>
    </submittedName>
</protein>
<feature type="chain" id="PRO_5047429383" evidence="3">
    <location>
        <begin position="32"/>
        <end position="723"/>
    </location>
</feature>